<evidence type="ECO:0008006" key="3">
    <source>
        <dbReference type="Google" id="ProtNLM"/>
    </source>
</evidence>
<evidence type="ECO:0000313" key="1">
    <source>
        <dbReference type="EMBL" id="EXI68352.1"/>
    </source>
</evidence>
<dbReference type="STRING" id="1454001.AW08_01133"/>
<dbReference type="PATRIC" id="fig|1454001.3.peg.1155"/>
<protein>
    <recommendedName>
        <fullName evidence="3">PBP domain-containing protein</fullName>
    </recommendedName>
</protein>
<gene>
    <name evidence="1" type="ORF">AW08_01133</name>
</gene>
<proteinExistence type="predicted"/>
<dbReference type="Proteomes" id="UP000020218">
    <property type="component" value="Unassembled WGS sequence"/>
</dbReference>
<accession>A0A011NUU3</accession>
<sequence>MEKTPAIKFATSLLQLTLLWILASGLFAGFACAQSEPAMVVIAHPAIAEDSMPRATLRAILGMRLQRWPGETPVKVFVLADETPEHATFSKSVLQVFPQQLRMAWDRQVFSGQGQYPEVIASTQEMLARVASTPGAIGYVKASEVTPNVRVLKIR</sequence>
<evidence type="ECO:0000313" key="2">
    <source>
        <dbReference type="Proteomes" id="UP000020218"/>
    </source>
</evidence>
<dbReference type="PROSITE" id="PS51257">
    <property type="entry name" value="PROKAR_LIPOPROTEIN"/>
    <property type="match status" value="1"/>
</dbReference>
<dbReference type="EMBL" id="JFAX01000005">
    <property type="protein sequence ID" value="EXI68352.1"/>
    <property type="molecule type" value="Genomic_DNA"/>
</dbReference>
<comment type="caution">
    <text evidence="1">The sequence shown here is derived from an EMBL/GenBank/DDBJ whole genome shotgun (WGS) entry which is preliminary data.</text>
</comment>
<reference evidence="1" key="1">
    <citation type="submission" date="2014-02" db="EMBL/GenBank/DDBJ databases">
        <title>Expanding our view of genomic diversity in Candidatus Accumulibacter clades.</title>
        <authorList>
            <person name="Skennerton C.T."/>
            <person name="Barr J.J."/>
            <person name="Slater F.R."/>
            <person name="Bond P.L."/>
            <person name="Tyson G.W."/>
        </authorList>
    </citation>
    <scope>NUCLEOTIDE SEQUENCE [LARGE SCALE GENOMIC DNA]</scope>
</reference>
<organism evidence="1 2">
    <name type="scientific">Candidatus Accumulibacter adjunctus</name>
    <dbReference type="NCBI Taxonomy" id="1454001"/>
    <lineage>
        <taxon>Bacteria</taxon>
        <taxon>Pseudomonadati</taxon>
        <taxon>Pseudomonadota</taxon>
        <taxon>Betaproteobacteria</taxon>
        <taxon>Candidatus Accumulibacter</taxon>
    </lineage>
</organism>
<dbReference type="Gene3D" id="3.40.190.10">
    <property type="entry name" value="Periplasmic binding protein-like II"/>
    <property type="match status" value="1"/>
</dbReference>
<dbReference type="SUPFAM" id="SSF53850">
    <property type="entry name" value="Periplasmic binding protein-like II"/>
    <property type="match status" value="1"/>
</dbReference>
<dbReference type="AlphaFoldDB" id="A0A011NUU3"/>
<name>A0A011NUU3_9PROT</name>
<keyword evidence="2" id="KW-1185">Reference proteome</keyword>